<keyword evidence="3" id="KW-1185">Reference proteome</keyword>
<feature type="transmembrane region" description="Helical" evidence="1">
    <location>
        <begin position="62"/>
        <end position="82"/>
    </location>
</feature>
<proteinExistence type="predicted"/>
<gene>
    <name evidence="2" type="ORF">BDD43_1908</name>
</gene>
<feature type="transmembrane region" description="Helical" evidence="1">
    <location>
        <begin position="88"/>
        <end position="107"/>
    </location>
</feature>
<dbReference type="EMBL" id="RBKU01000001">
    <property type="protein sequence ID" value="RKR81752.1"/>
    <property type="molecule type" value="Genomic_DNA"/>
</dbReference>
<name>A0A495IYV6_9SPHI</name>
<dbReference type="AlphaFoldDB" id="A0A495IYV6"/>
<sequence>MFWVNLLPAAIALAIIGMFFFDKPDNDWLTIGAFVFLCTGLAAQVIYFLQFNFKKHANNRNLWLYSVIYNALCIIAWIAEIITVPFTGISILILYPIAFFYLSYSAYQQLKPGNQSL</sequence>
<protein>
    <submittedName>
        <fullName evidence="2">Uncharacterized protein</fullName>
    </submittedName>
</protein>
<keyword evidence="1" id="KW-1133">Transmembrane helix</keyword>
<dbReference type="Proteomes" id="UP000268007">
    <property type="component" value="Unassembled WGS sequence"/>
</dbReference>
<keyword evidence="1" id="KW-0472">Membrane</keyword>
<evidence type="ECO:0000313" key="3">
    <source>
        <dbReference type="Proteomes" id="UP000268007"/>
    </source>
</evidence>
<evidence type="ECO:0000256" key="1">
    <source>
        <dbReference type="SAM" id="Phobius"/>
    </source>
</evidence>
<accession>A0A495IYV6</accession>
<keyword evidence="1" id="KW-0812">Transmembrane</keyword>
<organism evidence="2 3">
    <name type="scientific">Mucilaginibacter gracilis</name>
    <dbReference type="NCBI Taxonomy" id="423350"/>
    <lineage>
        <taxon>Bacteria</taxon>
        <taxon>Pseudomonadati</taxon>
        <taxon>Bacteroidota</taxon>
        <taxon>Sphingobacteriia</taxon>
        <taxon>Sphingobacteriales</taxon>
        <taxon>Sphingobacteriaceae</taxon>
        <taxon>Mucilaginibacter</taxon>
    </lineage>
</organism>
<evidence type="ECO:0000313" key="2">
    <source>
        <dbReference type="EMBL" id="RKR81752.1"/>
    </source>
</evidence>
<reference evidence="2 3" key="1">
    <citation type="submission" date="2018-10" db="EMBL/GenBank/DDBJ databases">
        <title>Genomic Encyclopedia of Archaeal and Bacterial Type Strains, Phase II (KMG-II): from individual species to whole genera.</title>
        <authorList>
            <person name="Goeker M."/>
        </authorList>
    </citation>
    <scope>NUCLEOTIDE SEQUENCE [LARGE SCALE GENOMIC DNA]</scope>
    <source>
        <strain evidence="2 3">DSM 18602</strain>
    </source>
</reference>
<comment type="caution">
    <text evidence="2">The sequence shown here is derived from an EMBL/GenBank/DDBJ whole genome shotgun (WGS) entry which is preliminary data.</text>
</comment>
<feature type="transmembrane region" description="Helical" evidence="1">
    <location>
        <begin position="31"/>
        <end position="50"/>
    </location>
</feature>